<dbReference type="EMBL" id="BARW01006902">
    <property type="protein sequence ID" value="GAI82277.1"/>
    <property type="molecule type" value="Genomic_DNA"/>
</dbReference>
<protein>
    <submittedName>
        <fullName evidence="1">Uncharacterized protein</fullName>
    </submittedName>
</protein>
<evidence type="ECO:0000313" key="1">
    <source>
        <dbReference type="EMBL" id="GAI82277.1"/>
    </source>
</evidence>
<proteinExistence type="predicted"/>
<sequence length="45" mass="4992">MPITLVYGMRQSTGKAPIVLGYAIYPDKIIPRIIHGIKAIPKQKT</sequence>
<gene>
    <name evidence="1" type="ORF">S12H4_14476</name>
</gene>
<organism evidence="1">
    <name type="scientific">marine sediment metagenome</name>
    <dbReference type="NCBI Taxonomy" id="412755"/>
    <lineage>
        <taxon>unclassified sequences</taxon>
        <taxon>metagenomes</taxon>
        <taxon>ecological metagenomes</taxon>
    </lineage>
</organism>
<comment type="caution">
    <text evidence="1">The sequence shown here is derived from an EMBL/GenBank/DDBJ whole genome shotgun (WGS) entry which is preliminary data.</text>
</comment>
<accession>X1RND3</accession>
<dbReference type="AlphaFoldDB" id="X1RND3"/>
<name>X1RND3_9ZZZZ</name>
<reference evidence="1" key="1">
    <citation type="journal article" date="2014" name="Front. Microbiol.">
        <title>High frequency of phylogenetically diverse reductive dehalogenase-homologous genes in deep subseafloor sedimentary metagenomes.</title>
        <authorList>
            <person name="Kawai M."/>
            <person name="Futagami T."/>
            <person name="Toyoda A."/>
            <person name="Takaki Y."/>
            <person name="Nishi S."/>
            <person name="Hori S."/>
            <person name="Arai W."/>
            <person name="Tsubouchi T."/>
            <person name="Morono Y."/>
            <person name="Uchiyama I."/>
            <person name="Ito T."/>
            <person name="Fujiyama A."/>
            <person name="Inagaki F."/>
            <person name="Takami H."/>
        </authorList>
    </citation>
    <scope>NUCLEOTIDE SEQUENCE</scope>
    <source>
        <strain evidence="1">Expedition CK06-06</strain>
    </source>
</reference>